<proteinExistence type="inferred from homology"/>
<comment type="caution">
    <text evidence="9">Lacks conserved residue(s) required for the propagation of feature annotation.</text>
</comment>
<feature type="transmembrane region" description="Helical" evidence="9">
    <location>
        <begin position="29"/>
        <end position="54"/>
    </location>
</feature>
<reference evidence="11 12" key="1">
    <citation type="submission" date="2016-10" db="EMBL/GenBank/DDBJ databases">
        <authorList>
            <person name="de Groot N.N."/>
        </authorList>
    </citation>
    <scope>NUCLEOTIDE SEQUENCE [LARGE SCALE GENOMIC DNA]</scope>
    <source>
        <strain evidence="11 12">DSM 45514</strain>
    </source>
</reference>
<dbReference type="EMBL" id="FMZA01000018">
    <property type="protein sequence ID" value="SDC83152.1"/>
    <property type="molecule type" value="Genomic_DNA"/>
</dbReference>
<keyword evidence="12" id="KW-1185">Reference proteome</keyword>
<evidence type="ECO:0000256" key="8">
    <source>
        <dbReference type="ARBA" id="ARBA00023136"/>
    </source>
</evidence>
<dbReference type="AlphaFoldDB" id="A0A1G6PSF1"/>
<protein>
    <recommendedName>
        <fullName evidence="9">Transport permease protein</fullName>
    </recommendedName>
</protein>
<evidence type="ECO:0000256" key="3">
    <source>
        <dbReference type="ARBA" id="ARBA00022448"/>
    </source>
</evidence>
<dbReference type="Pfam" id="PF01061">
    <property type="entry name" value="ABC2_membrane"/>
    <property type="match status" value="1"/>
</dbReference>
<feature type="transmembrane region" description="Helical" evidence="9">
    <location>
        <begin position="144"/>
        <end position="169"/>
    </location>
</feature>
<name>A0A1G6PSF1_9BACL</name>
<keyword evidence="4 9" id="KW-1003">Cell membrane</keyword>
<evidence type="ECO:0000256" key="7">
    <source>
        <dbReference type="ARBA" id="ARBA00022989"/>
    </source>
</evidence>
<sequence>MMLAYLTKYKELMYFLVHKELRIRYRNSLFGFFWTLLEPLGLMVIYTLVFGYLVNLNKGLPEGAYPLYVLSGLIPWTFFNNSVRKGTKALSSNASLIKKVYFPREIFPLTMLISNLVNFIPAFGLIMVMAVVTQQSIQWDQLALLPGIILIQSGFTLGIALLVSVLNVYYRDVEFIVNLLMRAWMYLCPIIYPVKMLFSTDADPIVQQFADLYFLNPMAVIISLYHGIFFPGQGVPAHPTIPGFWVIYTVLVTVILFLGAWYLFRKMNRRVGEVI</sequence>
<feature type="transmembrane region" description="Helical" evidence="9">
    <location>
        <begin position="213"/>
        <end position="232"/>
    </location>
</feature>
<keyword evidence="7 9" id="KW-1133">Transmembrane helix</keyword>
<keyword evidence="8 9" id="KW-0472">Membrane</keyword>
<evidence type="ECO:0000313" key="11">
    <source>
        <dbReference type="EMBL" id="SDC83152.1"/>
    </source>
</evidence>
<dbReference type="PROSITE" id="PS51012">
    <property type="entry name" value="ABC_TM2"/>
    <property type="match status" value="1"/>
</dbReference>
<comment type="subcellular location">
    <subcellularLocation>
        <location evidence="1">Cell inner membrane</location>
        <topology evidence="1">Multi-pass membrane protein</topology>
    </subcellularLocation>
    <subcellularLocation>
        <location evidence="9">Cell membrane</location>
        <topology evidence="9">Multi-pass membrane protein</topology>
    </subcellularLocation>
</comment>
<dbReference type="GO" id="GO:0005886">
    <property type="term" value="C:plasma membrane"/>
    <property type="evidence" value="ECO:0007669"/>
    <property type="project" value="UniProtKB-SubCell"/>
</dbReference>
<dbReference type="InterPro" id="IPR013525">
    <property type="entry name" value="ABC2_TM"/>
</dbReference>
<evidence type="ECO:0000256" key="4">
    <source>
        <dbReference type="ARBA" id="ARBA00022475"/>
    </source>
</evidence>
<accession>A0A1G6PSF1</accession>
<evidence type="ECO:0000256" key="5">
    <source>
        <dbReference type="ARBA" id="ARBA00022519"/>
    </source>
</evidence>
<evidence type="ECO:0000259" key="10">
    <source>
        <dbReference type="PROSITE" id="PS51012"/>
    </source>
</evidence>
<dbReference type="Proteomes" id="UP000199387">
    <property type="component" value="Unassembled WGS sequence"/>
</dbReference>
<dbReference type="InterPro" id="IPR047817">
    <property type="entry name" value="ABC2_TM_bact-type"/>
</dbReference>
<dbReference type="PANTHER" id="PTHR30413:SF8">
    <property type="entry name" value="TRANSPORT PERMEASE PROTEIN"/>
    <property type="match status" value="1"/>
</dbReference>
<evidence type="ECO:0000256" key="1">
    <source>
        <dbReference type="ARBA" id="ARBA00004429"/>
    </source>
</evidence>
<dbReference type="PANTHER" id="PTHR30413">
    <property type="entry name" value="INNER MEMBRANE TRANSPORT PERMEASE"/>
    <property type="match status" value="1"/>
</dbReference>
<organism evidence="11 12">
    <name type="scientific">Melghirimyces thermohalophilus</name>
    <dbReference type="NCBI Taxonomy" id="1236220"/>
    <lineage>
        <taxon>Bacteria</taxon>
        <taxon>Bacillati</taxon>
        <taxon>Bacillota</taxon>
        <taxon>Bacilli</taxon>
        <taxon>Bacillales</taxon>
        <taxon>Thermoactinomycetaceae</taxon>
        <taxon>Melghirimyces</taxon>
    </lineage>
</organism>
<keyword evidence="3 9" id="KW-0813">Transport</keyword>
<evidence type="ECO:0000313" key="12">
    <source>
        <dbReference type="Proteomes" id="UP000199387"/>
    </source>
</evidence>
<gene>
    <name evidence="11" type="ORF">SAMN04488112_11822</name>
</gene>
<dbReference type="GO" id="GO:0015920">
    <property type="term" value="P:lipopolysaccharide transport"/>
    <property type="evidence" value="ECO:0007669"/>
    <property type="project" value="TreeGrafter"/>
</dbReference>
<feature type="transmembrane region" description="Helical" evidence="9">
    <location>
        <begin position="244"/>
        <end position="264"/>
    </location>
</feature>
<evidence type="ECO:0000256" key="9">
    <source>
        <dbReference type="RuleBase" id="RU361157"/>
    </source>
</evidence>
<evidence type="ECO:0000256" key="6">
    <source>
        <dbReference type="ARBA" id="ARBA00022692"/>
    </source>
</evidence>
<keyword evidence="6 9" id="KW-0812">Transmembrane</keyword>
<comment type="similarity">
    <text evidence="2 9">Belongs to the ABC-2 integral membrane protein family.</text>
</comment>
<keyword evidence="5" id="KW-0997">Cell inner membrane</keyword>
<dbReference type="GO" id="GO:0140359">
    <property type="term" value="F:ABC-type transporter activity"/>
    <property type="evidence" value="ECO:0007669"/>
    <property type="project" value="InterPro"/>
</dbReference>
<dbReference type="STRING" id="1236220.SAMN04488112_11822"/>
<dbReference type="RefSeq" id="WP_245662265.1">
    <property type="nucleotide sequence ID" value="NZ_FMZA01000018.1"/>
</dbReference>
<feature type="domain" description="ABC transmembrane type-2" evidence="10">
    <location>
        <begin position="30"/>
        <end position="267"/>
    </location>
</feature>
<feature type="transmembrane region" description="Helical" evidence="9">
    <location>
        <begin position="106"/>
        <end position="132"/>
    </location>
</feature>
<evidence type="ECO:0000256" key="2">
    <source>
        <dbReference type="ARBA" id="ARBA00007783"/>
    </source>
</evidence>